<dbReference type="Pfam" id="PF00257">
    <property type="entry name" value="Dehydrin"/>
    <property type="match status" value="1"/>
</dbReference>
<organism evidence="4">
    <name type="scientific">Saussurea involucrata</name>
    <dbReference type="NCBI Taxonomy" id="200489"/>
    <lineage>
        <taxon>Eukaryota</taxon>
        <taxon>Viridiplantae</taxon>
        <taxon>Streptophyta</taxon>
        <taxon>Embryophyta</taxon>
        <taxon>Tracheophyta</taxon>
        <taxon>Spermatophyta</taxon>
        <taxon>Magnoliopsida</taxon>
        <taxon>eudicotyledons</taxon>
        <taxon>Gunneridae</taxon>
        <taxon>Pentapetalae</taxon>
        <taxon>asterids</taxon>
        <taxon>campanulids</taxon>
        <taxon>Asterales</taxon>
        <taxon>Asteraceae</taxon>
        <taxon>Carduoideae</taxon>
        <taxon>Cardueae</taxon>
        <taxon>Saussureinae</taxon>
        <taxon>Saussurea</taxon>
    </lineage>
</organism>
<feature type="compositionally biased region" description="Basic and acidic residues" evidence="3">
    <location>
        <begin position="10"/>
        <end position="22"/>
    </location>
</feature>
<dbReference type="GO" id="GO:0009631">
    <property type="term" value="P:cold acclimation"/>
    <property type="evidence" value="ECO:0007669"/>
    <property type="project" value="TreeGrafter"/>
</dbReference>
<dbReference type="GO" id="GO:0009737">
    <property type="term" value="P:response to abscisic acid"/>
    <property type="evidence" value="ECO:0007669"/>
    <property type="project" value="TreeGrafter"/>
</dbReference>
<reference evidence="4" key="1">
    <citation type="submission" date="2014-01" db="EMBL/GenBank/DDBJ databases">
        <authorList>
            <person name="Guo X."/>
        </authorList>
    </citation>
    <scope>NUCLEOTIDE SEQUENCE</scope>
</reference>
<dbReference type="InterPro" id="IPR000167">
    <property type="entry name" value="Dehydrin"/>
</dbReference>
<accession>X2L4H8</accession>
<proteinExistence type="evidence at transcript level"/>
<dbReference type="PANTHER" id="PTHR33346">
    <property type="entry name" value="DEHYDRIN XERO 2-RELATED"/>
    <property type="match status" value="1"/>
</dbReference>
<dbReference type="EMBL" id="KJ145794">
    <property type="protein sequence ID" value="AHN92202.1"/>
    <property type="molecule type" value="mRNA"/>
</dbReference>
<evidence type="ECO:0000256" key="2">
    <source>
        <dbReference type="RuleBase" id="RU003995"/>
    </source>
</evidence>
<comment type="similarity">
    <text evidence="1 2">Belongs to the plant dehydrin family.</text>
</comment>
<dbReference type="InterPro" id="IPR030513">
    <property type="entry name" value="Dehydrin_CS"/>
</dbReference>
<evidence type="ECO:0000256" key="3">
    <source>
        <dbReference type="SAM" id="MobiDB-lite"/>
    </source>
</evidence>
<dbReference type="PROSITE" id="PS00823">
    <property type="entry name" value="DEHYDRIN_2"/>
    <property type="match status" value="1"/>
</dbReference>
<evidence type="ECO:0000256" key="1">
    <source>
        <dbReference type="ARBA" id="ARBA00008403"/>
    </source>
</evidence>
<sequence length="111" mass="11382">MAQHGSGKQNVKEGHNGTDEYVHNPLQSTTVGHDIGGTGTTGAAGTHGHEQGGKGVVEQIKEKLPGGDHGCADEHKAATTTTTTGDHGVADGHEKKGVMEKIKEKIPGGQK</sequence>
<name>X2L4H8_9ASTR</name>
<feature type="region of interest" description="Disordered" evidence="3">
    <location>
        <begin position="1"/>
        <end position="52"/>
    </location>
</feature>
<dbReference type="GO" id="GO:0005829">
    <property type="term" value="C:cytosol"/>
    <property type="evidence" value="ECO:0007669"/>
    <property type="project" value="TreeGrafter"/>
</dbReference>
<dbReference type="GO" id="GO:0009414">
    <property type="term" value="P:response to water deprivation"/>
    <property type="evidence" value="ECO:0007669"/>
    <property type="project" value="TreeGrafter"/>
</dbReference>
<evidence type="ECO:0000313" key="4">
    <source>
        <dbReference type="EMBL" id="AHN92202.1"/>
    </source>
</evidence>
<dbReference type="PANTHER" id="PTHR33346:SF42">
    <property type="entry name" value="DEHYDRIN XERO 1"/>
    <property type="match status" value="1"/>
</dbReference>
<dbReference type="AlphaFoldDB" id="X2L4H8"/>
<protein>
    <submittedName>
        <fullName evidence="4">Dehydrin</fullName>
    </submittedName>
</protein>